<dbReference type="SMART" id="SM00388">
    <property type="entry name" value="HisKA"/>
    <property type="match status" value="1"/>
</dbReference>
<evidence type="ECO:0000256" key="13">
    <source>
        <dbReference type="ARBA" id="ARBA00023136"/>
    </source>
</evidence>
<dbReference type="SMART" id="SM00387">
    <property type="entry name" value="HATPase_c"/>
    <property type="match status" value="1"/>
</dbReference>
<dbReference type="PANTHER" id="PTHR45436:SF15">
    <property type="entry name" value="SENSOR HISTIDINE KINASE CUSS"/>
    <property type="match status" value="1"/>
</dbReference>
<feature type="domain" description="Histidine kinase" evidence="15">
    <location>
        <begin position="247"/>
        <end position="455"/>
    </location>
</feature>
<evidence type="ECO:0000313" key="18">
    <source>
        <dbReference type="Proteomes" id="UP001165384"/>
    </source>
</evidence>
<evidence type="ECO:0000256" key="9">
    <source>
        <dbReference type="ARBA" id="ARBA00022777"/>
    </source>
</evidence>
<keyword evidence="4 14" id="KW-0997">Cell inner membrane</keyword>
<dbReference type="InterPro" id="IPR003594">
    <property type="entry name" value="HATPase_dom"/>
</dbReference>
<feature type="transmembrane region" description="Helical" evidence="14">
    <location>
        <begin position="166"/>
        <end position="185"/>
    </location>
</feature>
<dbReference type="SUPFAM" id="SSF47384">
    <property type="entry name" value="Homodimeric domain of signal transducing histidine kinase"/>
    <property type="match status" value="1"/>
</dbReference>
<evidence type="ECO:0000256" key="1">
    <source>
        <dbReference type="ARBA" id="ARBA00000085"/>
    </source>
</evidence>
<dbReference type="Proteomes" id="UP001165384">
    <property type="component" value="Unassembled WGS sequence"/>
</dbReference>
<dbReference type="NCBIfam" id="TIGR01386">
    <property type="entry name" value="cztS_silS_copS"/>
    <property type="match status" value="1"/>
</dbReference>
<keyword evidence="12 14" id="KW-0902">Two-component regulatory system</keyword>
<dbReference type="PROSITE" id="PS50885">
    <property type="entry name" value="HAMP"/>
    <property type="match status" value="1"/>
</dbReference>
<feature type="domain" description="HAMP" evidence="16">
    <location>
        <begin position="186"/>
        <end position="239"/>
    </location>
</feature>
<evidence type="ECO:0000256" key="3">
    <source>
        <dbReference type="ARBA" id="ARBA00022475"/>
    </source>
</evidence>
<dbReference type="InterPro" id="IPR003661">
    <property type="entry name" value="HisK_dim/P_dom"/>
</dbReference>
<evidence type="ECO:0000256" key="5">
    <source>
        <dbReference type="ARBA" id="ARBA00022553"/>
    </source>
</evidence>
<comment type="catalytic activity">
    <reaction evidence="1 14">
        <text>ATP + protein L-histidine = ADP + protein N-phospho-L-histidine.</text>
        <dbReference type="EC" id="2.7.13.3"/>
    </reaction>
</comment>
<dbReference type="InterPro" id="IPR050428">
    <property type="entry name" value="TCS_sensor_his_kinase"/>
</dbReference>
<evidence type="ECO:0000256" key="12">
    <source>
        <dbReference type="ARBA" id="ARBA00023012"/>
    </source>
</evidence>
<dbReference type="CDD" id="cd00082">
    <property type="entry name" value="HisKA"/>
    <property type="match status" value="1"/>
</dbReference>
<evidence type="ECO:0000256" key="4">
    <source>
        <dbReference type="ARBA" id="ARBA00022519"/>
    </source>
</evidence>
<keyword evidence="10 14" id="KW-0067">ATP-binding</keyword>
<dbReference type="SUPFAM" id="SSF158472">
    <property type="entry name" value="HAMP domain-like"/>
    <property type="match status" value="1"/>
</dbReference>
<dbReference type="InterPro" id="IPR003660">
    <property type="entry name" value="HAMP_dom"/>
</dbReference>
<keyword evidence="9 14" id="KW-0418">Kinase</keyword>
<dbReference type="SUPFAM" id="SSF55874">
    <property type="entry name" value="ATPase domain of HSP90 chaperone/DNA topoisomerase II/histidine kinase"/>
    <property type="match status" value="1"/>
</dbReference>
<feature type="transmembrane region" description="Helical" evidence="14">
    <location>
        <begin position="12"/>
        <end position="35"/>
    </location>
</feature>
<evidence type="ECO:0000259" key="16">
    <source>
        <dbReference type="PROSITE" id="PS50885"/>
    </source>
</evidence>
<keyword evidence="3 14" id="KW-1003">Cell membrane</keyword>
<dbReference type="Pfam" id="PF00672">
    <property type="entry name" value="HAMP"/>
    <property type="match status" value="1"/>
</dbReference>
<comment type="subcellular location">
    <subcellularLocation>
        <location evidence="2">Cell inner membrane</location>
        <topology evidence="2">Multi-pass membrane protein</topology>
    </subcellularLocation>
</comment>
<dbReference type="PROSITE" id="PS50109">
    <property type="entry name" value="HIS_KIN"/>
    <property type="match status" value="1"/>
</dbReference>
<evidence type="ECO:0000256" key="10">
    <source>
        <dbReference type="ARBA" id="ARBA00022840"/>
    </source>
</evidence>
<reference evidence="17" key="1">
    <citation type="submission" date="2022-01" db="EMBL/GenBank/DDBJ databases">
        <authorList>
            <person name="Jo J.-H."/>
            <person name="Im W.-T."/>
        </authorList>
    </citation>
    <scope>NUCLEOTIDE SEQUENCE</scope>
    <source>
        <strain evidence="17">XY25</strain>
    </source>
</reference>
<dbReference type="EMBL" id="JAKLTN010000001">
    <property type="protein sequence ID" value="MCG2576907.1"/>
    <property type="molecule type" value="Genomic_DNA"/>
</dbReference>
<dbReference type="Pfam" id="PF00512">
    <property type="entry name" value="HisKA"/>
    <property type="match status" value="1"/>
</dbReference>
<protein>
    <recommendedName>
        <fullName evidence="14">Sensor protein</fullName>
        <ecNumber evidence="14">2.7.13.3</ecNumber>
    </recommendedName>
</protein>
<comment type="caution">
    <text evidence="17">The sequence shown here is derived from an EMBL/GenBank/DDBJ whole genome shotgun (WGS) entry which is preliminary data.</text>
</comment>
<dbReference type="InterPro" id="IPR006290">
    <property type="entry name" value="CztS_silS_copS"/>
</dbReference>
<dbReference type="Gene3D" id="6.10.340.10">
    <property type="match status" value="1"/>
</dbReference>
<dbReference type="InterPro" id="IPR004358">
    <property type="entry name" value="Sig_transdc_His_kin-like_C"/>
</dbReference>
<evidence type="ECO:0000313" key="17">
    <source>
        <dbReference type="EMBL" id="MCG2576907.1"/>
    </source>
</evidence>
<name>A0ABS9K161_9RHOO</name>
<proteinExistence type="predicted"/>
<dbReference type="InterPro" id="IPR036890">
    <property type="entry name" value="HATPase_C_sf"/>
</dbReference>
<dbReference type="CDD" id="cd06225">
    <property type="entry name" value="HAMP"/>
    <property type="match status" value="1"/>
</dbReference>
<dbReference type="Pfam" id="PF02518">
    <property type="entry name" value="HATPase_c"/>
    <property type="match status" value="1"/>
</dbReference>
<dbReference type="PRINTS" id="PR00344">
    <property type="entry name" value="BCTRLSENSOR"/>
</dbReference>
<dbReference type="GO" id="GO:0004673">
    <property type="term" value="F:protein histidine kinase activity"/>
    <property type="evidence" value="ECO:0007669"/>
    <property type="project" value="UniProtKB-EC"/>
</dbReference>
<dbReference type="InterPro" id="IPR005467">
    <property type="entry name" value="His_kinase_dom"/>
</dbReference>
<dbReference type="InterPro" id="IPR036097">
    <property type="entry name" value="HisK_dim/P_sf"/>
</dbReference>
<dbReference type="Gene3D" id="1.10.287.130">
    <property type="match status" value="1"/>
</dbReference>
<evidence type="ECO:0000256" key="6">
    <source>
        <dbReference type="ARBA" id="ARBA00022679"/>
    </source>
</evidence>
<evidence type="ECO:0000256" key="14">
    <source>
        <dbReference type="RuleBase" id="RU364088"/>
    </source>
</evidence>
<dbReference type="Gene3D" id="3.30.565.10">
    <property type="entry name" value="Histidine kinase-like ATPase, C-terminal domain"/>
    <property type="match status" value="1"/>
</dbReference>
<evidence type="ECO:0000256" key="2">
    <source>
        <dbReference type="ARBA" id="ARBA00004429"/>
    </source>
</evidence>
<dbReference type="InterPro" id="IPR048590">
    <property type="entry name" value="CusS-like_sensor"/>
</dbReference>
<keyword evidence="18" id="KW-1185">Reference proteome</keyword>
<organism evidence="17 18">
    <name type="scientific">Dechloromonas hankyongensis</name>
    <dbReference type="NCBI Taxonomy" id="2908002"/>
    <lineage>
        <taxon>Bacteria</taxon>
        <taxon>Pseudomonadati</taxon>
        <taxon>Pseudomonadota</taxon>
        <taxon>Betaproteobacteria</taxon>
        <taxon>Rhodocyclales</taxon>
        <taxon>Azonexaceae</taxon>
        <taxon>Dechloromonas</taxon>
    </lineage>
</organism>
<gene>
    <name evidence="17" type="ORF">LZ012_07855</name>
</gene>
<dbReference type="PANTHER" id="PTHR45436">
    <property type="entry name" value="SENSOR HISTIDINE KINASE YKOH"/>
    <property type="match status" value="1"/>
</dbReference>
<dbReference type="RefSeq" id="WP_275709320.1">
    <property type="nucleotide sequence ID" value="NZ_JAKLTN010000001.1"/>
</dbReference>
<accession>A0ABS9K161</accession>
<evidence type="ECO:0000259" key="15">
    <source>
        <dbReference type="PROSITE" id="PS50109"/>
    </source>
</evidence>
<dbReference type="Pfam" id="PF21085">
    <property type="entry name" value="CusS"/>
    <property type="match status" value="1"/>
</dbReference>
<evidence type="ECO:0000256" key="11">
    <source>
        <dbReference type="ARBA" id="ARBA00022989"/>
    </source>
</evidence>
<keyword evidence="8 14" id="KW-0547">Nucleotide-binding</keyword>
<comment type="function">
    <text evidence="14">Member of a two-component regulatory system.</text>
</comment>
<sequence>MALTVSNWRHSITLRLALAFALLAILVFATLGIYLSRSTDQHMAELDAHELLGKLALARHIGSQAESPAAFANRLSDALVGEHGIIVAVDGSSGALFRWPEEGLAASLAAASAGVGEQPTRLREDGMDYRAVAGNEQTGWGEAVRVVVARDIHHHTDFLDQLQRDFWWAVLAAAVLTVVVGMLIVRHSMRPVRAIAQAAGRISAGRLAERMPQQDVPPELAELVGAFNDMLGRLEESFARLSDFSADLAHELRTPIHSLRMQTEVSLNRSRSADEYRELLASNLEEYDRLTRIIADMLFLAKADHGLIVPHRERLDLHALCERLLEYYGLLADNVAVHLSGARLAAEGDRLMLERAIGNLLVNAIHHTPAGGWVTVSLHDEGGMAVVAVANTGRPIAPEAMERIFDRFGKLDQSSEGTGLGLAITRSIVLAHQGRISVTSDATATVFSVALPKSATATSQAAI</sequence>
<keyword evidence="13 14" id="KW-0472">Membrane</keyword>
<keyword evidence="11 14" id="KW-1133">Transmembrane helix</keyword>
<keyword evidence="5" id="KW-0597">Phosphoprotein</keyword>
<keyword evidence="6 14" id="KW-0808">Transferase</keyword>
<dbReference type="EC" id="2.7.13.3" evidence="14"/>
<evidence type="ECO:0000256" key="7">
    <source>
        <dbReference type="ARBA" id="ARBA00022692"/>
    </source>
</evidence>
<keyword evidence="7 14" id="KW-0812">Transmembrane</keyword>
<evidence type="ECO:0000256" key="8">
    <source>
        <dbReference type="ARBA" id="ARBA00022741"/>
    </source>
</evidence>
<dbReference type="SMART" id="SM00304">
    <property type="entry name" value="HAMP"/>
    <property type="match status" value="1"/>
</dbReference>